<dbReference type="Proteomes" id="UP000220914">
    <property type="component" value="Unassembled WGS sequence"/>
</dbReference>
<evidence type="ECO:0000256" key="1">
    <source>
        <dbReference type="SAM" id="SignalP"/>
    </source>
</evidence>
<comment type="caution">
    <text evidence="3">The sequence shown here is derived from an EMBL/GenBank/DDBJ whole genome shotgun (WGS) entry which is preliminary data.</text>
</comment>
<proteinExistence type="predicted"/>
<reference evidence="2" key="3">
    <citation type="submission" date="2020-02" db="EMBL/GenBank/DDBJ databases">
        <authorList>
            <person name="Matsumoto Y."/>
            <person name="Motooka D."/>
            <person name="Nakamura S."/>
        </authorList>
    </citation>
    <scope>NUCLEOTIDE SEQUENCE</scope>
    <source>
        <strain evidence="2">JCM 6377</strain>
    </source>
</reference>
<keyword evidence="1" id="KW-0732">Signal</keyword>
<dbReference type="RefSeq" id="WP_097944668.1">
    <property type="nucleotide sequence ID" value="NZ_BLKS01000001.1"/>
</dbReference>
<name>A0A2A7MQ17_MYCAG</name>
<dbReference type="AlphaFoldDB" id="A0A2A7MQ17"/>
<feature type="chain" id="PRO_5036036181" description="DUF2613 domain-containing protein" evidence="1">
    <location>
        <begin position="33"/>
        <end position="77"/>
    </location>
</feature>
<dbReference type="Proteomes" id="UP000465302">
    <property type="component" value="Unassembled WGS sequence"/>
</dbReference>
<evidence type="ECO:0008006" key="6">
    <source>
        <dbReference type="Google" id="ProtNLM"/>
    </source>
</evidence>
<protein>
    <recommendedName>
        <fullName evidence="6">DUF2613 domain-containing protein</fullName>
    </recommendedName>
</protein>
<feature type="signal peptide" evidence="1">
    <location>
        <begin position="1"/>
        <end position="32"/>
    </location>
</feature>
<evidence type="ECO:0000313" key="2">
    <source>
        <dbReference type="EMBL" id="GFG53279.1"/>
    </source>
</evidence>
<accession>A0A2A7MQ17</accession>
<dbReference type="EMBL" id="PDCP01000114">
    <property type="protein sequence ID" value="PEG33431.1"/>
    <property type="molecule type" value="Genomic_DNA"/>
</dbReference>
<reference evidence="3 4" key="1">
    <citation type="submission" date="2017-10" db="EMBL/GenBank/DDBJ databases">
        <title>The new phylogeny of genus Mycobacterium.</title>
        <authorList>
            <person name="Tortoli E."/>
            <person name="Trovato A."/>
            <person name="Cirillo D.M."/>
        </authorList>
    </citation>
    <scope>NUCLEOTIDE SEQUENCE [LARGE SCALE GENOMIC DNA]</scope>
    <source>
        <strain evidence="3 4">CCUG37673</strain>
    </source>
</reference>
<evidence type="ECO:0000313" key="4">
    <source>
        <dbReference type="Proteomes" id="UP000220914"/>
    </source>
</evidence>
<reference evidence="2 5" key="2">
    <citation type="journal article" date="2019" name="Emerg. Microbes Infect.">
        <title>Comprehensive subspecies identification of 175 nontuberculous mycobacteria species based on 7547 genomic profiles.</title>
        <authorList>
            <person name="Matsumoto Y."/>
            <person name="Kinjo T."/>
            <person name="Motooka D."/>
            <person name="Nabeya D."/>
            <person name="Jung N."/>
            <person name="Uechi K."/>
            <person name="Horii T."/>
            <person name="Iida T."/>
            <person name="Fujita J."/>
            <person name="Nakamura S."/>
        </authorList>
    </citation>
    <scope>NUCLEOTIDE SEQUENCE [LARGE SCALE GENOMIC DNA]</scope>
    <source>
        <strain evidence="2 5">JCM 6377</strain>
    </source>
</reference>
<dbReference type="EMBL" id="BLKS01000001">
    <property type="protein sequence ID" value="GFG53279.1"/>
    <property type="molecule type" value="Genomic_DNA"/>
</dbReference>
<organism evidence="3 4">
    <name type="scientific">Mycolicibacterium agri</name>
    <name type="common">Mycobacterium agri</name>
    <dbReference type="NCBI Taxonomy" id="36811"/>
    <lineage>
        <taxon>Bacteria</taxon>
        <taxon>Bacillati</taxon>
        <taxon>Actinomycetota</taxon>
        <taxon>Actinomycetes</taxon>
        <taxon>Mycobacteriales</taxon>
        <taxon>Mycobacteriaceae</taxon>
        <taxon>Mycolicibacterium</taxon>
    </lineage>
</organism>
<evidence type="ECO:0000313" key="5">
    <source>
        <dbReference type="Proteomes" id="UP000465302"/>
    </source>
</evidence>
<sequence>MTTKIARYIALPAVSAGILAGAALGLSGVANAAVTTTQNGPNTEIVATPDTYATPAPNAMPGWYYHHGYGHAYLFDQ</sequence>
<gene>
    <name evidence="3" type="ORF">CQY20_30780</name>
    <name evidence="2" type="ORF">MAGR_47200</name>
</gene>
<evidence type="ECO:0000313" key="3">
    <source>
        <dbReference type="EMBL" id="PEG33431.1"/>
    </source>
</evidence>
<keyword evidence="4" id="KW-1185">Reference proteome</keyword>